<dbReference type="AlphaFoldDB" id="A0A8I6YVW4"/>
<reference evidence="2" key="1">
    <citation type="journal article" date="2012" name="Nature">
        <title>A physical, genetic and functional sequence assembly of the barley genome.</title>
        <authorList>
            <consortium name="The International Barley Genome Sequencing Consortium"/>
            <person name="Mayer K.F."/>
            <person name="Waugh R."/>
            <person name="Brown J.W."/>
            <person name="Schulman A."/>
            <person name="Langridge P."/>
            <person name="Platzer M."/>
            <person name="Fincher G.B."/>
            <person name="Muehlbauer G.J."/>
            <person name="Sato K."/>
            <person name="Close T.J."/>
            <person name="Wise R.P."/>
            <person name="Stein N."/>
        </authorList>
    </citation>
    <scope>NUCLEOTIDE SEQUENCE [LARGE SCALE GENOMIC DNA]</scope>
    <source>
        <strain evidence="2">cv. Morex</strain>
    </source>
</reference>
<reference evidence="1" key="3">
    <citation type="submission" date="2022-01" db="UniProtKB">
        <authorList>
            <consortium name="EnsemblPlants"/>
        </authorList>
    </citation>
    <scope>IDENTIFICATION</scope>
    <source>
        <strain evidence="1">subsp. vulgare</strain>
    </source>
</reference>
<dbReference type="Gramene" id="HORVU.MOREX.r3.5HG0517840.1">
    <property type="protein sequence ID" value="HORVU.MOREX.r3.5HG0517840.1.CDS1"/>
    <property type="gene ID" value="HORVU.MOREX.r3.5HG0517840"/>
</dbReference>
<reference evidence="1" key="2">
    <citation type="submission" date="2020-10" db="EMBL/GenBank/DDBJ databases">
        <authorList>
            <person name="Scholz U."/>
            <person name="Mascher M."/>
            <person name="Fiebig A."/>
        </authorList>
    </citation>
    <scope>NUCLEOTIDE SEQUENCE [LARGE SCALE GENOMIC DNA]</scope>
    <source>
        <strain evidence="1">cv. Morex</strain>
    </source>
</reference>
<dbReference type="Gramene" id="HORVU.MOREX.r2.5HG0430360.1">
    <property type="protein sequence ID" value="HORVU.MOREX.r2.5HG0430360.1.CDS.1"/>
    <property type="gene ID" value="HORVU.MOREX.r2.5HG0430360"/>
</dbReference>
<keyword evidence="2" id="KW-1185">Reference proteome</keyword>
<protein>
    <submittedName>
        <fullName evidence="1">Uncharacterized protein</fullName>
    </submittedName>
</protein>
<dbReference type="EnsemblPlants" id="HORVU.MOREX.r3.5HG0517840.1">
    <property type="protein sequence ID" value="HORVU.MOREX.r3.5HG0517840.1.CDS1"/>
    <property type="gene ID" value="HORVU.MOREX.r3.5HG0517840"/>
</dbReference>
<evidence type="ECO:0000313" key="1">
    <source>
        <dbReference type="EnsemblPlants" id="HORVU.MOREX.r3.5HG0517840.1.CDS1"/>
    </source>
</evidence>
<dbReference type="Proteomes" id="UP000011116">
    <property type="component" value="Chromosome 5H"/>
</dbReference>
<name>A0A8I6YVW4_HORVV</name>
<proteinExistence type="predicted"/>
<evidence type="ECO:0000313" key="2">
    <source>
        <dbReference type="Proteomes" id="UP000011116"/>
    </source>
</evidence>
<accession>A0A8I6YVW4</accession>
<organism evidence="1 2">
    <name type="scientific">Hordeum vulgare subsp. vulgare</name>
    <name type="common">Domesticated barley</name>
    <dbReference type="NCBI Taxonomy" id="112509"/>
    <lineage>
        <taxon>Eukaryota</taxon>
        <taxon>Viridiplantae</taxon>
        <taxon>Streptophyta</taxon>
        <taxon>Embryophyta</taxon>
        <taxon>Tracheophyta</taxon>
        <taxon>Spermatophyta</taxon>
        <taxon>Magnoliopsida</taxon>
        <taxon>Liliopsida</taxon>
        <taxon>Poales</taxon>
        <taxon>Poaceae</taxon>
        <taxon>BOP clade</taxon>
        <taxon>Pooideae</taxon>
        <taxon>Triticodae</taxon>
        <taxon>Triticeae</taxon>
        <taxon>Hordeinae</taxon>
        <taxon>Hordeum</taxon>
    </lineage>
</organism>
<sequence length="63" mass="7582">MGRCRECQPVQLQQKTEKQVNIKPDWNFCRAVRCREIHLICLESIYQKLQLQKGVEKYIFISI</sequence>